<organism evidence="1 2">
    <name type="scientific">Cetraspora pellucida</name>
    <dbReference type="NCBI Taxonomy" id="1433469"/>
    <lineage>
        <taxon>Eukaryota</taxon>
        <taxon>Fungi</taxon>
        <taxon>Fungi incertae sedis</taxon>
        <taxon>Mucoromycota</taxon>
        <taxon>Glomeromycotina</taxon>
        <taxon>Glomeromycetes</taxon>
        <taxon>Diversisporales</taxon>
        <taxon>Gigasporaceae</taxon>
        <taxon>Cetraspora</taxon>
    </lineage>
</organism>
<dbReference type="EMBL" id="CAJVQA010010762">
    <property type="protein sequence ID" value="CAG8700529.1"/>
    <property type="molecule type" value="Genomic_DNA"/>
</dbReference>
<reference evidence="1" key="1">
    <citation type="submission" date="2021-06" db="EMBL/GenBank/DDBJ databases">
        <authorList>
            <person name="Kallberg Y."/>
            <person name="Tangrot J."/>
            <person name="Rosling A."/>
        </authorList>
    </citation>
    <scope>NUCLEOTIDE SEQUENCE</scope>
    <source>
        <strain evidence="1">FL966</strain>
    </source>
</reference>
<evidence type="ECO:0000313" key="2">
    <source>
        <dbReference type="Proteomes" id="UP000789759"/>
    </source>
</evidence>
<dbReference type="InterPro" id="IPR012337">
    <property type="entry name" value="RNaseH-like_sf"/>
</dbReference>
<protein>
    <submittedName>
        <fullName evidence="1">17900_t:CDS:1</fullName>
    </submittedName>
</protein>
<evidence type="ECO:0000313" key="1">
    <source>
        <dbReference type="EMBL" id="CAG8700529.1"/>
    </source>
</evidence>
<keyword evidence="2" id="KW-1185">Reference proteome</keyword>
<gene>
    <name evidence="1" type="ORF">CPELLU_LOCUS11800</name>
</gene>
<dbReference type="SUPFAM" id="SSF53098">
    <property type="entry name" value="Ribonuclease H-like"/>
    <property type="match status" value="1"/>
</dbReference>
<dbReference type="OrthoDB" id="2444987at2759"/>
<sequence length="57" mass="6506">SKDWSLKEALLACKKINEKNTGENIKNTLEKVIEQFQLKQKLIATIMDNSMDVVKAI</sequence>
<name>A0A9N9N3S7_9GLOM</name>
<accession>A0A9N9N3S7</accession>
<proteinExistence type="predicted"/>
<feature type="non-terminal residue" evidence="1">
    <location>
        <position position="1"/>
    </location>
</feature>
<dbReference type="Proteomes" id="UP000789759">
    <property type="component" value="Unassembled WGS sequence"/>
</dbReference>
<dbReference type="AlphaFoldDB" id="A0A9N9N3S7"/>
<comment type="caution">
    <text evidence="1">The sequence shown here is derived from an EMBL/GenBank/DDBJ whole genome shotgun (WGS) entry which is preliminary data.</text>
</comment>